<dbReference type="EMBL" id="AP024447">
    <property type="protein sequence ID" value="BCS25458.1"/>
    <property type="molecule type" value="Genomic_DNA"/>
</dbReference>
<keyword evidence="2" id="KW-1185">Reference proteome</keyword>
<sequence>MPFVPRTTSGFESVDGHHASRRELLLAKYFRYKLVEKESMQSALETIFSASLAPTEHLLLKHFVEGAVHPDKAAGYLLSRVKESNSQVEQALRELKQDWRNLVSLVTIHEDASVVEDN</sequence>
<evidence type="ECO:0000313" key="2">
    <source>
        <dbReference type="Proteomes" id="UP000654913"/>
    </source>
</evidence>
<proteinExistence type="predicted"/>
<reference evidence="1" key="2">
    <citation type="submission" date="2021-02" db="EMBL/GenBank/DDBJ databases">
        <title>Aspergillus puulaauensis MK2 genome sequence.</title>
        <authorList>
            <person name="Futagami T."/>
            <person name="Mori K."/>
            <person name="Kadooka C."/>
            <person name="Tanaka T."/>
        </authorList>
    </citation>
    <scope>NUCLEOTIDE SEQUENCE</scope>
    <source>
        <strain evidence="1">MK2</strain>
    </source>
</reference>
<gene>
    <name evidence="1" type="ORF">APUU_50169A</name>
</gene>
<dbReference type="GeneID" id="64975463"/>
<reference evidence="1" key="1">
    <citation type="submission" date="2021-01" db="EMBL/GenBank/DDBJ databases">
        <authorList>
            <consortium name="Aspergillus puulaauensis MK2 genome sequencing consortium"/>
            <person name="Kazuki M."/>
            <person name="Futagami T."/>
        </authorList>
    </citation>
    <scope>NUCLEOTIDE SEQUENCE</scope>
    <source>
        <strain evidence="1">MK2</strain>
    </source>
</reference>
<dbReference type="RefSeq" id="XP_041557652.1">
    <property type="nucleotide sequence ID" value="XM_041705136.1"/>
</dbReference>
<evidence type="ECO:0000313" key="1">
    <source>
        <dbReference type="EMBL" id="BCS25458.1"/>
    </source>
</evidence>
<accession>A0A7R7XR66</accession>
<dbReference type="OrthoDB" id="2906425at2759"/>
<dbReference type="KEGG" id="apuu:APUU_50169A"/>
<organism evidence="1 2">
    <name type="scientific">Aspergillus puulaauensis</name>
    <dbReference type="NCBI Taxonomy" id="1220207"/>
    <lineage>
        <taxon>Eukaryota</taxon>
        <taxon>Fungi</taxon>
        <taxon>Dikarya</taxon>
        <taxon>Ascomycota</taxon>
        <taxon>Pezizomycotina</taxon>
        <taxon>Eurotiomycetes</taxon>
        <taxon>Eurotiomycetidae</taxon>
        <taxon>Eurotiales</taxon>
        <taxon>Aspergillaceae</taxon>
        <taxon>Aspergillus</taxon>
    </lineage>
</organism>
<protein>
    <submittedName>
        <fullName evidence="1">Uncharacterized protein</fullName>
    </submittedName>
</protein>
<dbReference type="Proteomes" id="UP000654913">
    <property type="component" value="Chromosome 5"/>
</dbReference>
<name>A0A7R7XR66_9EURO</name>
<dbReference type="AlphaFoldDB" id="A0A7R7XR66"/>